<reference evidence="2" key="1">
    <citation type="journal article" date="2017" name="Appl. Environ. Microbiol.">
        <title>Genomic analysis of Calderihabitans maritimus KKC1, a thermophilic hydrogenogenic carboxydotrophic bacterium isolated from marine sediment.</title>
        <authorList>
            <person name="Omae K."/>
            <person name="Yoneda Y."/>
            <person name="Fukuyama Y."/>
            <person name="Yoshida T."/>
            <person name="Sako Y."/>
        </authorList>
    </citation>
    <scope>NUCLEOTIDE SEQUENCE [LARGE SCALE GENOMIC DNA]</scope>
    <source>
        <strain evidence="2">KKC1</strain>
    </source>
</reference>
<name>A0A1Z5HR18_9FIRM</name>
<accession>A0A1Z5HR18</accession>
<evidence type="ECO:0000313" key="1">
    <source>
        <dbReference type="EMBL" id="GAW91954.1"/>
    </source>
</evidence>
<organism evidence="1 2">
    <name type="scientific">Calderihabitans maritimus</name>
    <dbReference type="NCBI Taxonomy" id="1246530"/>
    <lineage>
        <taxon>Bacteria</taxon>
        <taxon>Bacillati</taxon>
        <taxon>Bacillota</taxon>
        <taxon>Clostridia</taxon>
        <taxon>Neomoorellales</taxon>
        <taxon>Calderihabitantaceae</taxon>
        <taxon>Calderihabitans</taxon>
    </lineage>
</organism>
<comment type="caution">
    <text evidence="1">The sequence shown here is derived from an EMBL/GenBank/DDBJ whole genome shotgun (WGS) entry which is preliminary data.</text>
</comment>
<proteinExistence type="predicted"/>
<evidence type="ECO:0000313" key="2">
    <source>
        <dbReference type="Proteomes" id="UP000197032"/>
    </source>
</evidence>
<gene>
    <name evidence="1" type="ORF">KKC1_11140</name>
</gene>
<dbReference type="Proteomes" id="UP000197032">
    <property type="component" value="Unassembled WGS sequence"/>
</dbReference>
<keyword evidence="2" id="KW-1185">Reference proteome</keyword>
<dbReference type="AlphaFoldDB" id="A0A1Z5HR18"/>
<protein>
    <submittedName>
        <fullName evidence="1">Uncharacterized protein</fullName>
    </submittedName>
</protein>
<dbReference type="EMBL" id="BDGJ01000042">
    <property type="protein sequence ID" value="GAW91954.1"/>
    <property type="molecule type" value="Genomic_DNA"/>
</dbReference>
<sequence>MKPRLFIAPVGESGGYILTTKIVQNHEFKTTIRGGKCCRNGIF</sequence>